<dbReference type="RefSeq" id="XP_062646437.1">
    <property type="nucleotide sequence ID" value="XM_062787531.1"/>
</dbReference>
<name>A0AAN6TYU8_9PEZI</name>
<organism evidence="2 3">
    <name type="scientific">Parathielavia appendiculata</name>
    <dbReference type="NCBI Taxonomy" id="2587402"/>
    <lineage>
        <taxon>Eukaryota</taxon>
        <taxon>Fungi</taxon>
        <taxon>Dikarya</taxon>
        <taxon>Ascomycota</taxon>
        <taxon>Pezizomycotina</taxon>
        <taxon>Sordariomycetes</taxon>
        <taxon>Sordariomycetidae</taxon>
        <taxon>Sordariales</taxon>
        <taxon>Chaetomiaceae</taxon>
        <taxon>Parathielavia</taxon>
    </lineage>
</organism>
<gene>
    <name evidence="2" type="ORF">N657DRAFT_473159</name>
</gene>
<dbReference type="GeneID" id="87824301"/>
<proteinExistence type="predicted"/>
<reference evidence="2" key="1">
    <citation type="journal article" date="2023" name="Mol. Phylogenet. Evol.">
        <title>Genome-scale phylogeny and comparative genomics of the fungal order Sordariales.</title>
        <authorList>
            <person name="Hensen N."/>
            <person name="Bonometti L."/>
            <person name="Westerberg I."/>
            <person name="Brannstrom I.O."/>
            <person name="Guillou S."/>
            <person name="Cros-Aarteil S."/>
            <person name="Calhoun S."/>
            <person name="Haridas S."/>
            <person name="Kuo A."/>
            <person name="Mondo S."/>
            <person name="Pangilinan J."/>
            <person name="Riley R."/>
            <person name="LaButti K."/>
            <person name="Andreopoulos B."/>
            <person name="Lipzen A."/>
            <person name="Chen C."/>
            <person name="Yan M."/>
            <person name="Daum C."/>
            <person name="Ng V."/>
            <person name="Clum A."/>
            <person name="Steindorff A."/>
            <person name="Ohm R.A."/>
            <person name="Martin F."/>
            <person name="Silar P."/>
            <person name="Natvig D.O."/>
            <person name="Lalanne C."/>
            <person name="Gautier V."/>
            <person name="Ament-Velasquez S.L."/>
            <person name="Kruys A."/>
            <person name="Hutchinson M.I."/>
            <person name="Powell A.J."/>
            <person name="Barry K."/>
            <person name="Miller A.N."/>
            <person name="Grigoriev I.V."/>
            <person name="Debuchy R."/>
            <person name="Gladieux P."/>
            <person name="Hiltunen Thoren M."/>
            <person name="Johannesson H."/>
        </authorList>
    </citation>
    <scope>NUCLEOTIDE SEQUENCE</scope>
    <source>
        <strain evidence="2">CBS 731.68</strain>
    </source>
</reference>
<sequence length="218" mass="23859">MSGLSRRHSWIGSISELHLRLNCDSQTSQRQRVSAIRCPCTPYRTPNNMSDTCIVRKSLVADFDSLNRLYPARALGFGWEGGGAREDGKSCHNRPRSFPGARPRRCGPVAETTWLDAPMHDHSLCQGNIAHARGDGKAMKVRHGILGPLFRRKLLTLPLLFLGTAVHPPSPRDNGVTFDGISPNTAVSSHSLPLPSASQNEKEGEYPACRIGSLPSTR</sequence>
<keyword evidence="3" id="KW-1185">Reference proteome</keyword>
<comment type="caution">
    <text evidence="2">The sequence shown here is derived from an EMBL/GenBank/DDBJ whole genome shotgun (WGS) entry which is preliminary data.</text>
</comment>
<feature type="region of interest" description="Disordered" evidence="1">
    <location>
        <begin position="171"/>
        <end position="218"/>
    </location>
</feature>
<evidence type="ECO:0000313" key="3">
    <source>
        <dbReference type="Proteomes" id="UP001302602"/>
    </source>
</evidence>
<reference evidence="2" key="2">
    <citation type="submission" date="2023-05" db="EMBL/GenBank/DDBJ databases">
        <authorList>
            <consortium name="Lawrence Berkeley National Laboratory"/>
            <person name="Steindorff A."/>
            <person name="Hensen N."/>
            <person name="Bonometti L."/>
            <person name="Westerberg I."/>
            <person name="Brannstrom I.O."/>
            <person name="Guillou S."/>
            <person name="Cros-Aarteil S."/>
            <person name="Calhoun S."/>
            <person name="Haridas S."/>
            <person name="Kuo A."/>
            <person name="Mondo S."/>
            <person name="Pangilinan J."/>
            <person name="Riley R."/>
            <person name="Labutti K."/>
            <person name="Andreopoulos B."/>
            <person name="Lipzen A."/>
            <person name="Chen C."/>
            <person name="Yanf M."/>
            <person name="Daum C."/>
            <person name="Ng V."/>
            <person name="Clum A."/>
            <person name="Ohm R."/>
            <person name="Martin F."/>
            <person name="Silar P."/>
            <person name="Natvig D."/>
            <person name="Lalanne C."/>
            <person name="Gautier V."/>
            <person name="Ament-Velasquez S.L."/>
            <person name="Kruys A."/>
            <person name="Hutchinson M.I."/>
            <person name="Powell A.J."/>
            <person name="Barry K."/>
            <person name="Miller A.N."/>
            <person name="Grigoriev I.V."/>
            <person name="Debuchy R."/>
            <person name="Gladieux P."/>
            <person name="Thoren M.H."/>
            <person name="Johannesson H."/>
        </authorList>
    </citation>
    <scope>NUCLEOTIDE SEQUENCE</scope>
    <source>
        <strain evidence="2">CBS 731.68</strain>
    </source>
</reference>
<dbReference type="AlphaFoldDB" id="A0AAN6TYU8"/>
<accession>A0AAN6TYU8</accession>
<feature type="compositionally biased region" description="Polar residues" evidence="1">
    <location>
        <begin position="182"/>
        <end position="199"/>
    </location>
</feature>
<evidence type="ECO:0000256" key="1">
    <source>
        <dbReference type="SAM" id="MobiDB-lite"/>
    </source>
</evidence>
<evidence type="ECO:0000313" key="2">
    <source>
        <dbReference type="EMBL" id="KAK4122666.1"/>
    </source>
</evidence>
<dbReference type="Proteomes" id="UP001302602">
    <property type="component" value="Unassembled WGS sequence"/>
</dbReference>
<dbReference type="EMBL" id="MU853230">
    <property type="protein sequence ID" value="KAK4122666.1"/>
    <property type="molecule type" value="Genomic_DNA"/>
</dbReference>
<protein>
    <submittedName>
        <fullName evidence="2">Uncharacterized protein</fullName>
    </submittedName>
</protein>